<comment type="caution">
    <text evidence="4">The sequence shown here is derived from an EMBL/GenBank/DDBJ whole genome shotgun (WGS) entry which is preliminary data.</text>
</comment>
<accession>A0ABD3MLE5</accession>
<keyword evidence="5" id="KW-1185">Reference proteome</keyword>
<dbReference type="SUPFAM" id="SSF53335">
    <property type="entry name" value="S-adenosyl-L-methionine-dependent methyltransferases"/>
    <property type="match status" value="1"/>
</dbReference>
<dbReference type="Gene3D" id="3.40.50.150">
    <property type="entry name" value="Vaccinia Virus protein VP39"/>
    <property type="match status" value="1"/>
</dbReference>
<dbReference type="EMBL" id="JALLAZ020001779">
    <property type="protein sequence ID" value="KAL3764327.1"/>
    <property type="molecule type" value="Genomic_DNA"/>
</dbReference>
<protein>
    <submittedName>
        <fullName evidence="4">Uncharacterized protein</fullName>
    </submittedName>
</protein>
<proteinExistence type="predicted"/>
<feature type="compositionally biased region" description="Basic residues" evidence="3">
    <location>
        <begin position="97"/>
        <end position="106"/>
    </location>
</feature>
<gene>
    <name evidence="4" type="ORF">ACHAW5_008924</name>
</gene>
<dbReference type="PANTHER" id="PTHR13370:SF3">
    <property type="entry name" value="TRNA (GUANINE(10)-N2)-METHYLTRANSFERASE HOMOLOG"/>
    <property type="match status" value="1"/>
</dbReference>
<feature type="compositionally biased region" description="Basic and acidic residues" evidence="3">
    <location>
        <begin position="79"/>
        <end position="96"/>
    </location>
</feature>
<evidence type="ECO:0000256" key="2">
    <source>
        <dbReference type="ARBA" id="ARBA00022679"/>
    </source>
</evidence>
<dbReference type="PANTHER" id="PTHR13370">
    <property type="entry name" value="RNA METHYLASE-RELATED"/>
    <property type="match status" value="1"/>
</dbReference>
<dbReference type="InterPro" id="IPR029063">
    <property type="entry name" value="SAM-dependent_MTases_sf"/>
</dbReference>
<reference evidence="4 5" key="1">
    <citation type="submission" date="2024-10" db="EMBL/GenBank/DDBJ databases">
        <title>Updated reference genomes for cyclostephanoid diatoms.</title>
        <authorList>
            <person name="Roberts W.R."/>
            <person name="Alverson A.J."/>
        </authorList>
    </citation>
    <scope>NUCLEOTIDE SEQUENCE [LARGE SCALE GENOMIC DNA]</scope>
    <source>
        <strain evidence="4 5">AJA276-08</strain>
    </source>
</reference>
<evidence type="ECO:0000256" key="1">
    <source>
        <dbReference type="ARBA" id="ARBA00022603"/>
    </source>
</evidence>
<evidence type="ECO:0000313" key="4">
    <source>
        <dbReference type="EMBL" id="KAL3764327.1"/>
    </source>
</evidence>
<keyword evidence="1" id="KW-0489">Methyltransferase</keyword>
<feature type="region of interest" description="Disordered" evidence="3">
    <location>
        <begin position="79"/>
        <end position="106"/>
    </location>
</feature>
<sequence length="320" mass="34668">MGESRVVVAATPLDAIFASAIGRCSLVRAAYEIVAVGRSYEELAERASKNGSFADLIGNDAPTWSIRLRRYGVLRDRHRDDASNDDDASRRDEDGHRRQRRGHLMRFGKNARSPLREERNAILSMAGLVRVLDPFAGSCATLLAASHIASGLGGCLRSVAIEIAHGGHVSRDDIVRDFESRSLPPPTEIIHGDCLSAEIRRRARAAIGGEAFDVICTDPPYGIREAITGGDGGEGGNIVPPLTLLFHAMGHDRLNEGTPLLKVGGRLVAFVPVRKDERLEDCLPDHKAREDAGLVMEGEGKEQVLSDSLSRFLVSFVCVS</sequence>
<dbReference type="GO" id="GO:0008168">
    <property type="term" value="F:methyltransferase activity"/>
    <property type="evidence" value="ECO:0007669"/>
    <property type="project" value="UniProtKB-KW"/>
</dbReference>
<organism evidence="4 5">
    <name type="scientific">Stephanodiscus triporus</name>
    <dbReference type="NCBI Taxonomy" id="2934178"/>
    <lineage>
        <taxon>Eukaryota</taxon>
        <taxon>Sar</taxon>
        <taxon>Stramenopiles</taxon>
        <taxon>Ochrophyta</taxon>
        <taxon>Bacillariophyta</taxon>
        <taxon>Coscinodiscophyceae</taxon>
        <taxon>Thalassiosirophycidae</taxon>
        <taxon>Stephanodiscales</taxon>
        <taxon>Stephanodiscaceae</taxon>
        <taxon>Stephanodiscus</taxon>
    </lineage>
</organism>
<keyword evidence="2" id="KW-0808">Transferase</keyword>
<dbReference type="Proteomes" id="UP001530315">
    <property type="component" value="Unassembled WGS sequence"/>
</dbReference>
<dbReference type="GO" id="GO:0032259">
    <property type="term" value="P:methylation"/>
    <property type="evidence" value="ECO:0007669"/>
    <property type="project" value="UniProtKB-KW"/>
</dbReference>
<name>A0ABD3MLE5_9STRA</name>
<dbReference type="AlphaFoldDB" id="A0ABD3MLE5"/>
<evidence type="ECO:0000313" key="5">
    <source>
        <dbReference type="Proteomes" id="UP001530315"/>
    </source>
</evidence>
<evidence type="ECO:0000256" key="3">
    <source>
        <dbReference type="SAM" id="MobiDB-lite"/>
    </source>
</evidence>